<sequence length="37" mass="4396">MHEATIAGELHVIKLQNVDLWVPFLTHIFPKFFKNNF</sequence>
<evidence type="ECO:0000313" key="2">
    <source>
        <dbReference type="Proteomes" id="UP000036122"/>
    </source>
</evidence>
<protein>
    <submittedName>
        <fullName evidence="1">Uncharacterized protein</fullName>
    </submittedName>
</protein>
<accession>A0A0J0ZMJ0</accession>
<dbReference type="EMBL" id="JPHZ01000039">
    <property type="protein sequence ID" value="KLT83557.1"/>
    <property type="molecule type" value="Genomic_DNA"/>
</dbReference>
<comment type="caution">
    <text evidence="1">The sequence shown here is derived from an EMBL/GenBank/DDBJ whole genome shotgun (WGS) entry which is preliminary data.</text>
</comment>
<gene>
    <name evidence="1" type="ORF">T630_3793</name>
</gene>
<dbReference type="AlphaFoldDB" id="A0A0J0ZMJ0"/>
<proteinExistence type="predicted"/>
<dbReference type="Proteomes" id="UP000036122">
    <property type="component" value="Unassembled WGS sequence"/>
</dbReference>
<evidence type="ECO:0000313" key="1">
    <source>
        <dbReference type="EMBL" id="KLT83557.1"/>
    </source>
</evidence>
<dbReference type="PATRIC" id="fig|1409923.3.peg.1284"/>
<name>A0A0J0ZMJ0_ACIBA</name>
<reference evidence="1 2" key="1">
    <citation type="submission" date="2014-07" db="EMBL/GenBank/DDBJ databases">
        <authorList>
            <person name="Harkins D.M."/>
            <person name="Lesho E."/>
            <person name="Waterman P.E."/>
            <person name="Chan A."/>
            <person name="Fouts D.E."/>
        </authorList>
    </citation>
    <scope>NUCLEOTIDE SEQUENCE [LARGE SCALE GENOMIC DNA]</scope>
    <source>
        <strain evidence="1 2">MRSN 3527</strain>
    </source>
</reference>
<organism evidence="1 2">
    <name type="scientific">Acinetobacter baumannii MRSN 3527</name>
    <dbReference type="NCBI Taxonomy" id="1409923"/>
    <lineage>
        <taxon>Bacteria</taxon>
        <taxon>Pseudomonadati</taxon>
        <taxon>Pseudomonadota</taxon>
        <taxon>Gammaproteobacteria</taxon>
        <taxon>Moraxellales</taxon>
        <taxon>Moraxellaceae</taxon>
        <taxon>Acinetobacter</taxon>
        <taxon>Acinetobacter calcoaceticus/baumannii complex</taxon>
    </lineage>
</organism>